<evidence type="ECO:0000256" key="3">
    <source>
        <dbReference type="ARBA" id="ARBA00023082"/>
    </source>
</evidence>
<dbReference type="OrthoDB" id="265297at2"/>
<evidence type="ECO:0000313" key="9">
    <source>
        <dbReference type="Proteomes" id="UP000076079"/>
    </source>
</evidence>
<evidence type="ECO:0000256" key="4">
    <source>
        <dbReference type="ARBA" id="ARBA00023125"/>
    </source>
</evidence>
<keyword evidence="5" id="KW-0804">Transcription</keyword>
<keyword evidence="4" id="KW-0238">DNA-binding</keyword>
<dbReference type="Gene3D" id="1.10.1740.10">
    <property type="match status" value="1"/>
</dbReference>
<dbReference type="Pfam" id="PF04542">
    <property type="entry name" value="Sigma70_r2"/>
    <property type="match status" value="1"/>
</dbReference>
<dbReference type="RefSeq" id="WP_110171167.1">
    <property type="nucleotide sequence ID" value="NZ_CP015136.1"/>
</dbReference>
<keyword evidence="2" id="KW-0805">Transcription regulation</keyword>
<dbReference type="Pfam" id="PF08281">
    <property type="entry name" value="Sigma70_r4_2"/>
    <property type="match status" value="1"/>
</dbReference>
<dbReference type="Proteomes" id="UP000076079">
    <property type="component" value="Chromosome"/>
</dbReference>
<dbReference type="InterPro" id="IPR014284">
    <property type="entry name" value="RNA_pol_sigma-70_dom"/>
</dbReference>
<dbReference type="GO" id="GO:0006352">
    <property type="term" value="P:DNA-templated transcription initiation"/>
    <property type="evidence" value="ECO:0007669"/>
    <property type="project" value="InterPro"/>
</dbReference>
<dbReference type="SUPFAM" id="SSF88946">
    <property type="entry name" value="Sigma2 domain of RNA polymerase sigma factors"/>
    <property type="match status" value="1"/>
</dbReference>
<comment type="similarity">
    <text evidence="1">Belongs to the sigma-70 factor family. ECF subfamily.</text>
</comment>
<dbReference type="STRING" id="1855912.LuPra_02637"/>
<protein>
    <submittedName>
        <fullName evidence="8">RNA polymerase sigma-D factor</fullName>
    </submittedName>
</protein>
<reference evidence="8 9" key="1">
    <citation type="journal article" date="2016" name="Genome Announc.">
        <title>First Complete Genome Sequence of a Subdivision 6 Acidobacterium Strain.</title>
        <authorList>
            <person name="Huang S."/>
            <person name="Vieira S."/>
            <person name="Bunk B."/>
            <person name="Riedel T."/>
            <person name="Sproer C."/>
            <person name="Overmann J."/>
        </authorList>
    </citation>
    <scope>NUCLEOTIDE SEQUENCE [LARGE SCALE GENOMIC DNA]</scope>
    <source>
        <strain evidence="9">DSM 100886 HEG_-6_39</strain>
    </source>
</reference>
<accession>A0A143PMK9</accession>
<dbReference type="SUPFAM" id="SSF88659">
    <property type="entry name" value="Sigma3 and sigma4 domains of RNA polymerase sigma factors"/>
    <property type="match status" value="1"/>
</dbReference>
<dbReference type="InterPro" id="IPR036388">
    <property type="entry name" value="WH-like_DNA-bd_sf"/>
</dbReference>
<gene>
    <name evidence="8" type="primary">sigD_1</name>
    <name evidence="8" type="ORF">LuPra_02637</name>
</gene>
<dbReference type="InterPro" id="IPR013249">
    <property type="entry name" value="RNA_pol_sigma70_r4_t2"/>
</dbReference>
<dbReference type="AlphaFoldDB" id="A0A143PMK9"/>
<evidence type="ECO:0000259" key="6">
    <source>
        <dbReference type="Pfam" id="PF04542"/>
    </source>
</evidence>
<organism evidence="8 9">
    <name type="scientific">Luteitalea pratensis</name>
    <dbReference type="NCBI Taxonomy" id="1855912"/>
    <lineage>
        <taxon>Bacteria</taxon>
        <taxon>Pseudomonadati</taxon>
        <taxon>Acidobacteriota</taxon>
        <taxon>Vicinamibacteria</taxon>
        <taxon>Vicinamibacterales</taxon>
        <taxon>Vicinamibacteraceae</taxon>
        <taxon>Luteitalea</taxon>
    </lineage>
</organism>
<dbReference type="InterPro" id="IPR013324">
    <property type="entry name" value="RNA_pol_sigma_r3/r4-like"/>
</dbReference>
<feature type="domain" description="RNA polymerase sigma factor 70 region 4 type 2" evidence="7">
    <location>
        <begin position="135"/>
        <end position="183"/>
    </location>
</feature>
<dbReference type="EMBL" id="CP015136">
    <property type="protein sequence ID" value="AMY09420.1"/>
    <property type="molecule type" value="Genomic_DNA"/>
</dbReference>
<dbReference type="PANTHER" id="PTHR43133:SF8">
    <property type="entry name" value="RNA POLYMERASE SIGMA FACTOR HI_1459-RELATED"/>
    <property type="match status" value="1"/>
</dbReference>
<reference evidence="9" key="2">
    <citation type="submission" date="2016-04" db="EMBL/GenBank/DDBJ databases">
        <title>First Complete Genome Sequence of a Subdivision 6 Acidobacterium.</title>
        <authorList>
            <person name="Huang S."/>
            <person name="Vieira S."/>
            <person name="Bunk B."/>
            <person name="Riedel T."/>
            <person name="Sproeer C."/>
            <person name="Overmann J."/>
        </authorList>
    </citation>
    <scope>NUCLEOTIDE SEQUENCE [LARGE SCALE GENOMIC DNA]</scope>
    <source>
        <strain evidence="9">DSM 100886 HEG_-6_39</strain>
    </source>
</reference>
<dbReference type="KEGG" id="abac:LuPra_02637"/>
<evidence type="ECO:0000313" key="8">
    <source>
        <dbReference type="EMBL" id="AMY09420.1"/>
    </source>
</evidence>
<keyword evidence="3" id="KW-0731">Sigma factor</keyword>
<dbReference type="InterPro" id="IPR013325">
    <property type="entry name" value="RNA_pol_sigma_r2"/>
</dbReference>
<keyword evidence="9" id="KW-1185">Reference proteome</keyword>
<feature type="domain" description="RNA polymerase sigma-70 region 2" evidence="6">
    <location>
        <begin position="34"/>
        <end position="106"/>
    </location>
</feature>
<dbReference type="NCBIfam" id="TIGR02937">
    <property type="entry name" value="sigma70-ECF"/>
    <property type="match status" value="1"/>
</dbReference>
<sequence>MGTFMPDEGKATETGLLLERARGGDRDALERVLDRYVPRLRRWASGRLPQWARDCIDTDDLVQETVLHTLRHVDGFEPRGPGAFHAYVRQALANRIRNELRNAARRPAIGGLDSNAAADQQSPLEEAIGRERLDRYDGALARLEPSEREAVVSRVELGLSYQELAEVTGRPSADAARMAVGRALMKLAAHLRAGAVES</sequence>
<dbReference type="InterPro" id="IPR007627">
    <property type="entry name" value="RNA_pol_sigma70_r2"/>
</dbReference>
<evidence type="ECO:0000256" key="1">
    <source>
        <dbReference type="ARBA" id="ARBA00010641"/>
    </source>
</evidence>
<evidence type="ECO:0000256" key="2">
    <source>
        <dbReference type="ARBA" id="ARBA00023015"/>
    </source>
</evidence>
<dbReference type="Gene3D" id="1.10.10.10">
    <property type="entry name" value="Winged helix-like DNA-binding domain superfamily/Winged helix DNA-binding domain"/>
    <property type="match status" value="1"/>
</dbReference>
<proteinExistence type="inferred from homology"/>
<evidence type="ECO:0000259" key="7">
    <source>
        <dbReference type="Pfam" id="PF08281"/>
    </source>
</evidence>
<dbReference type="InterPro" id="IPR039425">
    <property type="entry name" value="RNA_pol_sigma-70-like"/>
</dbReference>
<evidence type="ECO:0000256" key="5">
    <source>
        <dbReference type="ARBA" id="ARBA00023163"/>
    </source>
</evidence>
<name>A0A143PMK9_LUTPR</name>
<dbReference type="GO" id="GO:0003677">
    <property type="term" value="F:DNA binding"/>
    <property type="evidence" value="ECO:0007669"/>
    <property type="project" value="UniProtKB-KW"/>
</dbReference>
<dbReference type="GO" id="GO:0016987">
    <property type="term" value="F:sigma factor activity"/>
    <property type="evidence" value="ECO:0007669"/>
    <property type="project" value="UniProtKB-KW"/>
</dbReference>
<dbReference type="PANTHER" id="PTHR43133">
    <property type="entry name" value="RNA POLYMERASE ECF-TYPE SIGMA FACTO"/>
    <property type="match status" value="1"/>
</dbReference>